<keyword evidence="3" id="KW-1185">Reference proteome</keyword>
<dbReference type="AlphaFoldDB" id="A0A2T2NRI8"/>
<gene>
    <name evidence="2" type="ORF">BS50DRAFT_665587</name>
</gene>
<name>A0A2T2NRI8_CORCC</name>
<sequence>MTSQGNERTEGNDLTSYERWHHRYEYKLPEDYEHTPIPPTPPPPPPPPPGYRITPGHMAPPPDPPKGYVVETPRSASSSSRPGQRQTDPDAITPLPPLPRDDPDTETKQREDEERAAYRQQDIGTPSLPESQSSGGDGPNAAPPPAQTNEAIQPKSTESRNPQQYQSGEQMTLPIRGRPAEGMVVQDRESNEEDKPCCC</sequence>
<accession>A0A2T2NRI8</accession>
<evidence type="ECO:0000256" key="1">
    <source>
        <dbReference type="SAM" id="MobiDB-lite"/>
    </source>
</evidence>
<dbReference type="EMBL" id="KZ678134">
    <property type="protein sequence ID" value="PSN68052.1"/>
    <property type="molecule type" value="Genomic_DNA"/>
</dbReference>
<feature type="compositionally biased region" description="Basic and acidic residues" evidence="1">
    <location>
        <begin position="186"/>
        <end position="199"/>
    </location>
</feature>
<evidence type="ECO:0000313" key="3">
    <source>
        <dbReference type="Proteomes" id="UP000240883"/>
    </source>
</evidence>
<evidence type="ECO:0000313" key="2">
    <source>
        <dbReference type="EMBL" id="PSN68052.1"/>
    </source>
</evidence>
<proteinExistence type="predicted"/>
<protein>
    <submittedName>
        <fullName evidence="2">Uncharacterized protein</fullName>
    </submittedName>
</protein>
<feature type="compositionally biased region" description="Polar residues" evidence="1">
    <location>
        <begin position="122"/>
        <end position="134"/>
    </location>
</feature>
<reference evidence="2 3" key="1">
    <citation type="journal article" date="2018" name="Front. Microbiol.">
        <title>Genome-Wide Analysis of Corynespora cassiicola Leaf Fall Disease Putative Effectors.</title>
        <authorList>
            <person name="Lopez D."/>
            <person name="Ribeiro S."/>
            <person name="Label P."/>
            <person name="Fumanal B."/>
            <person name="Venisse J.S."/>
            <person name="Kohler A."/>
            <person name="de Oliveira R.R."/>
            <person name="Labutti K."/>
            <person name="Lipzen A."/>
            <person name="Lail K."/>
            <person name="Bauer D."/>
            <person name="Ohm R.A."/>
            <person name="Barry K.W."/>
            <person name="Spatafora J."/>
            <person name="Grigoriev I.V."/>
            <person name="Martin F.M."/>
            <person name="Pujade-Renaud V."/>
        </authorList>
    </citation>
    <scope>NUCLEOTIDE SEQUENCE [LARGE SCALE GENOMIC DNA]</scope>
    <source>
        <strain evidence="2 3">Philippines</strain>
    </source>
</reference>
<dbReference type="Proteomes" id="UP000240883">
    <property type="component" value="Unassembled WGS sequence"/>
</dbReference>
<feature type="compositionally biased region" description="Pro residues" evidence="1">
    <location>
        <begin position="36"/>
        <end position="50"/>
    </location>
</feature>
<organism evidence="2 3">
    <name type="scientific">Corynespora cassiicola Philippines</name>
    <dbReference type="NCBI Taxonomy" id="1448308"/>
    <lineage>
        <taxon>Eukaryota</taxon>
        <taxon>Fungi</taxon>
        <taxon>Dikarya</taxon>
        <taxon>Ascomycota</taxon>
        <taxon>Pezizomycotina</taxon>
        <taxon>Dothideomycetes</taxon>
        <taxon>Pleosporomycetidae</taxon>
        <taxon>Pleosporales</taxon>
        <taxon>Corynesporascaceae</taxon>
        <taxon>Corynespora</taxon>
    </lineage>
</organism>
<feature type="compositionally biased region" description="Polar residues" evidence="1">
    <location>
        <begin position="74"/>
        <end position="86"/>
    </location>
</feature>
<feature type="compositionally biased region" description="Polar residues" evidence="1">
    <location>
        <begin position="147"/>
        <end position="170"/>
    </location>
</feature>
<feature type="region of interest" description="Disordered" evidence="1">
    <location>
        <begin position="31"/>
        <end position="199"/>
    </location>
</feature>
<feature type="compositionally biased region" description="Basic and acidic residues" evidence="1">
    <location>
        <begin position="99"/>
        <end position="117"/>
    </location>
</feature>